<dbReference type="EMBL" id="JANXLI010000003">
    <property type="protein sequence ID" value="MCZ2491592.1"/>
    <property type="molecule type" value="Genomic_DNA"/>
</dbReference>
<dbReference type="RefSeq" id="WP_269024037.1">
    <property type="nucleotide sequence ID" value="NZ_JANXKW010000003.1"/>
</dbReference>
<dbReference type="InterPro" id="IPR001173">
    <property type="entry name" value="Glyco_trans_2-like"/>
</dbReference>
<evidence type="ECO:0000259" key="1">
    <source>
        <dbReference type="Pfam" id="PF00535"/>
    </source>
</evidence>
<dbReference type="CDD" id="cd04186">
    <property type="entry name" value="GT_2_like_c"/>
    <property type="match status" value="1"/>
</dbReference>
<dbReference type="SUPFAM" id="SSF53448">
    <property type="entry name" value="Nucleotide-diphospho-sugar transferases"/>
    <property type="match status" value="1"/>
</dbReference>
<comment type="caution">
    <text evidence="2">The sequence shown here is derived from an EMBL/GenBank/DDBJ whole genome shotgun (WGS) entry which is preliminary data.</text>
</comment>
<proteinExistence type="predicted"/>
<protein>
    <submittedName>
        <fullName evidence="2">Glycosyltransferase family 2 protein</fullName>
    </submittedName>
</protein>
<accession>A0ABT4JMJ7</accession>
<keyword evidence="3" id="KW-1185">Reference proteome</keyword>
<evidence type="ECO:0000313" key="3">
    <source>
        <dbReference type="Proteomes" id="UP001081467"/>
    </source>
</evidence>
<name>A0ABT4JMJ7_9LACO</name>
<dbReference type="Pfam" id="PF00535">
    <property type="entry name" value="Glycos_transf_2"/>
    <property type="match status" value="1"/>
</dbReference>
<dbReference type="PANTHER" id="PTHR43179:SF7">
    <property type="entry name" value="RHAMNOSYLTRANSFERASE WBBL"/>
    <property type="match status" value="1"/>
</dbReference>
<feature type="domain" description="Glycosyltransferase 2-like" evidence="1">
    <location>
        <begin position="3"/>
        <end position="112"/>
    </location>
</feature>
<evidence type="ECO:0000313" key="2">
    <source>
        <dbReference type="EMBL" id="MCZ2491592.1"/>
    </source>
</evidence>
<gene>
    <name evidence="2" type="ORF">N0K80_05405</name>
</gene>
<sequence length="287" mass="32992">MVSIIIVTWNNEDVIKKCLKSISEYEPHAEVIVVDNGSTDKTIEIVSTLFLNVKLIKTNANLGFAKANNLGVMNAKNDNILLLNPDTILIEENLGNLFDHLNNEVGIVSGRLLNNDLSLQPSCYNFDNIHNIIIEQFMLGKILPEILKRKIAPYLSKHDRIMHPDWVIGAFICIRKENYLEIGGFSEDYFLYSEDMDICFKMRQFGKKTEYIPGYSVIHIGGQSEKKNSSKKSIKLIESKKVFAKKYKLANNIKTFRLSYKVKIIIFSILKNKERVKIYTDIYKECI</sequence>
<dbReference type="InterPro" id="IPR029044">
    <property type="entry name" value="Nucleotide-diphossugar_trans"/>
</dbReference>
<dbReference type="PANTHER" id="PTHR43179">
    <property type="entry name" value="RHAMNOSYLTRANSFERASE WBBL"/>
    <property type="match status" value="1"/>
</dbReference>
<organism evidence="2 3">
    <name type="scientific">Dellaglioa carnosa</name>
    <dbReference type="NCBI Taxonomy" id="2995136"/>
    <lineage>
        <taxon>Bacteria</taxon>
        <taxon>Bacillati</taxon>
        <taxon>Bacillota</taxon>
        <taxon>Bacilli</taxon>
        <taxon>Lactobacillales</taxon>
        <taxon>Lactobacillaceae</taxon>
        <taxon>Dellaglioa</taxon>
    </lineage>
</organism>
<dbReference type="Gene3D" id="3.90.550.10">
    <property type="entry name" value="Spore Coat Polysaccharide Biosynthesis Protein SpsA, Chain A"/>
    <property type="match status" value="1"/>
</dbReference>
<dbReference type="Proteomes" id="UP001081467">
    <property type="component" value="Unassembled WGS sequence"/>
</dbReference>
<reference evidence="2" key="1">
    <citation type="submission" date="2022-09" db="EMBL/GenBank/DDBJ databases">
        <title>Diversity of Dellaglioa algida.</title>
        <authorList>
            <person name="Matthias E."/>
            <person name="Werum V."/>
        </authorList>
    </citation>
    <scope>NUCLEOTIDE SEQUENCE</scope>
    <source>
        <strain evidence="2">TMW 2.2523</strain>
    </source>
</reference>